<protein>
    <submittedName>
        <fullName evidence="4">CAZy families GH23 protein</fullName>
    </submittedName>
</protein>
<dbReference type="InterPro" id="IPR010618">
    <property type="entry name" value="RPF"/>
</dbReference>
<reference evidence="4" key="1">
    <citation type="journal article" date="2013" name="Environ. Microbiol.">
        <title>Seasonally variable intestinal metagenomes of the red palm weevil (Rhynchophorus ferrugineus).</title>
        <authorList>
            <person name="Jia S."/>
            <person name="Zhang X."/>
            <person name="Zhang G."/>
            <person name="Yin A."/>
            <person name="Zhang S."/>
            <person name="Li F."/>
            <person name="Wang L."/>
            <person name="Zhao D."/>
            <person name="Yun Q."/>
            <person name="Tala"/>
            <person name="Wang J."/>
            <person name="Sun G."/>
            <person name="Baabdullah M."/>
            <person name="Yu X."/>
            <person name="Hu S."/>
            <person name="Al-Mssallem I.S."/>
            <person name="Yu J."/>
        </authorList>
    </citation>
    <scope>NUCLEOTIDE SEQUENCE</scope>
</reference>
<evidence type="ECO:0000256" key="2">
    <source>
        <dbReference type="ARBA" id="ARBA00022801"/>
    </source>
</evidence>
<evidence type="ECO:0000259" key="3">
    <source>
        <dbReference type="Pfam" id="PF06737"/>
    </source>
</evidence>
<dbReference type="GO" id="GO:0016787">
    <property type="term" value="F:hydrolase activity"/>
    <property type="evidence" value="ECO:0007669"/>
    <property type="project" value="UniProtKB-KW"/>
</dbReference>
<dbReference type="Pfam" id="PF06737">
    <property type="entry name" value="Transglycosylas"/>
    <property type="match status" value="1"/>
</dbReference>
<name>A0A060BTV2_9ACTN</name>
<organism evidence="4">
    <name type="scientific">uncultured Frankia sp</name>
    <dbReference type="NCBI Taxonomy" id="181582"/>
    <lineage>
        <taxon>Bacteria</taxon>
        <taxon>Bacillati</taxon>
        <taxon>Actinomycetota</taxon>
        <taxon>Actinomycetes</taxon>
        <taxon>Frankiales</taxon>
        <taxon>Frankiaceae</taxon>
        <taxon>Frankia</taxon>
        <taxon>environmental samples</taxon>
    </lineage>
</organism>
<feature type="domain" description="Resuscitation-promoting factor core lysozyme-like" evidence="3">
    <location>
        <begin position="2"/>
        <end position="64"/>
    </location>
</feature>
<proteinExistence type="inferred from homology"/>
<evidence type="ECO:0000313" key="4">
    <source>
        <dbReference type="EMBL" id="AIA84255.1"/>
    </source>
</evidence>
<dbReference type="InterPro" id="IPR023346">
    <property type="entry name" value="Lysozyme-like_dom_sf"/>
</dbReference>
<comment type="similarity">
    <text evidence="1">Belongs to the transglycosylase family. Rpf subfamily.</text>
</comment>
<dbReference type="CDD" id="cd13925">
    <property type="entry name" value="RPF"/>
    <property type="match status" value="1"/>
</dbReference>
<dbReference type="EMBL" id="KF117005">
    <property type="protein sequence ID" value="AIA84255.1"/>
    <property type="molecule type" value="Genomic_DNA"/>
</dbReference>
<sequence>MCESGGNYSALNPSSGAGGAYQILPSTWDLYGGQGEPQNAPKEEQDRIAAEIWADSGGSAWVCA</sequence>
<evidence type="ECO:0000256" key="1">
    <source>
        <dbReference type="ARBA" id="ARBA00010830"/>
    </source>
</evidence>
<dbReference type="AlphaFoldDB" id="A0A060BTV2"/>
<dbReference type="Gene3D" id="1.10.530.10">
    <property type="match status" value="1"/>
</dbReference>
<dbReference type="SUPFAM" id="SSF53955">
    <property type="entry name" value="Lysozyme-like"/>
    <property type="match status" value="1"/>
</dbReference>
<keyword evidence="2" id="KW-0378">Hydrolase</keyword>
<accession>A0A060BTV2</accession>